<dbReference type="InterPro" id="IPR012338">
    <property type="entry name" value="Beta-lactam/transpept-like"/>
</dbReference>
<evidence type="ECO:0000313" key="3">
    <source>
        <dbReference type="Proteomes" id="UP001059971"/>
    </source>
</evidence>
<dbReference type="InterPro" id="IPR052907">
    <property type="entry name" value="Beta-lactamase/esterase"/>
</dbReference>
<evidence type="ECO:0000259" key="1">
    <source>
        <dbReference type="Pfam" id="PF00144"/>
    </source>
</evidence>
<keyword evidence="2" id="KW-0378">Hydrolase</keyword>
<accession>A0ABN5WKD3</accession>
<dbReference type="Pfam" id="PF00144">
    <property type="entry name" value="Beta-lactamase"/>
    <property type="match status" value="1"/>
</dbReference>
<dbReference type="EMBL" id="AP018817">
    <property type="protein sequence ID" value="BBF69797.1"/>
    <property type="molecule type" value="Genomic_DNA"/>
</dbReference>
<dbReference type="InterPro" id="IPR001466">
    <property type="entry name" value="Beta-lactam-related"/>
</dbReference>
<dbReference type="PANTHER" id="PTHR43319">
    <property type="entry name" value="BETA-LACTAMASE-RELATED"/>
    <property type="match status" value="1"/>
</dbReference>
<dbReference type="PANTHER" id="PTHR43319:SF3">
    <property type="entry name" value="BETA-LACTAMASE-RELATED DOMAIN-CONTAINING PROTEIN"/>
    <property type="match status" value="1"/>
</dbReference>
<dbReference type="Gene3D" id="3.40.710.10">
    <property type="entry name" value="DD-peptidase/beta-lactamase superfamily"/>
    <property type="match status" value="1"/>
</dbReference>
<dbReference type="Proteomes" id="UP001059971">
    <property type="component" value="Chromosome 1"/>
</dbReference>
<proteinExistence type="predicted"/>
<keyword evidence="3" id="KW-1185">Reference proteome</keyword>
<protein>
    <submittedName>
        <fullName evidence="2">Serine hydrolase</fullName>
    </submittedName>
</protein>
<dbReference type="SUPFAM" id="SSF56601">
    <property type="entry name" value="beta-lactamase/transpeptidase-like"/>
    <property type="match status" value="1"/>
</dbReference>
<name>A0ABN5WKD3_9SPHN</name>
<sequence>MWGGYQDAAKTRPWHEDTIVCCMSSSKGVTAICFMMAVDRGLIDIHAPVARYWPEFAQNGKADLPIRFVLDHRAGLPYIEELGPGTLYDYDAVIAQLAKQKPLWEPGTVAAYHVISQGFLLGEILRRTTGMKVGEFFRSQVAEPLGIDYHLGLRPDESARCADFLVPPDVFAGRHSPEPTVMSLGFAQFPDQPMDIVLNAPEWRVAEVASGSGHGNARALARLWSAVANGGTLDGVRLMSEKAVRLLGTMQHEEVEQRANKVYRQGLGLLLNSPPTMGFGPNPDSFGHGGVGGSLGFVDPARRLSYGYTPNRMHNTLAAGPRADRLVEATFACTP</sequence>
<evidence type="ECO:0000313" key="2">
    <source>
        <dbReference type="EMBL" id="BBF69797.1"/>
    </source>
</evidence>
<feature type="domain" description="Beta-lactamase-related" evidence="1">
    <location>
        <begin position="2"/>
        <end position="326"/>
    </location>
</feature>
<reference evidence="2" key="1">
    <citation type="submission" date="2018-07" db="EMBL/GenBank/DDBJ databases">
        <title>Complete genome sequence of Sphingomonas bisphenolicum strain AO1, a bisphenol A degradative bacterium isolated from Japanese farm field.</title>
        <authorList>
            <person name="Murakami M."/>
            <person name="Koh M."/>
            <person name="Koba S."/>
            <person name="Matsumura Y."/>
        </authorList>
    </citation>
    <scope>NUCLEOTIDE SEQUENCE</scope>
    <source>
        <strain evidence="2">AO1</strain>
    </source>
</reference>
<dbReference type="GO" id="GO:0016787">
    <property type="term" value="F:hydrolase activity"/>
    <property type="evidence" value="ECO:0007669"/>
    <property type="project" value="UniProtKB-KW"/>
</dbReference>
<gene>
    <name evidence="2" type="ORF">SBA_ch1_19970</name>
</gene>
<organism evidence="2 3">
    <name type="scientific">Sphingomonas bisphenolicum</name>
    <dbReference type="NCBI Taxonomy" id="296544"/>
    <lineage>
        <taxon>Bacteria</taxon>
        <taxon>Pseudomonadati</taxon>
        <taxon>Pseudomonadota</taxon>
        <taxon>Alphaproteobacteria</taxon>
        <taxon>Sphingomonadales</taxon>
        <taxon>Sphingomonadaceae</taxon>
        <taxon>Sphingomonas</taxon>
    </lineage>
</organism>